<evidence type="ECO:0000313" key="1">
    <source>
        <dbReference type="EMBL" id="MDW3779180.1"/>
    </source>
</evidence>
<sequence length="182" mass="18924">MSDSAAALAESYLLSGEGIHEAAESLVLHESLKACGSGFACGLSGGALLPLSMTADICTSLFIQMRMCASVAIIGGHEVGDPRVRLLCWGAMAGDSGMDALNRIILRLLSKSLSLPDAQQALLSVLSGELLQKGGAVFLREGLLVPLLGGVLNGSAAWLVTRLTGRLAIRLFLQDDNSLFLA</sequence>
<dbReference type="AlphaFoldDB" id="A0AAW9CDT7"/>
<protein>
    <recommendedName>
        <fullName evidence="3">EcsC protein family</fullName>
    </recommendedName>
</protein>
<organism evidence="1 2">
    <name type="scientific">Kluyvera cryocrescens</name>
    <name type="common">Kluyvera citrophila</name>
    <dbReference type="NCBI Taxonomy" id="580"/>
    <lineage>
        <taxon>Bacteria</taxon>
        <taxon>Pseudomonadati</taxon>
        <taxon>Pseudomonadota</taxon>
        <taxon>Gammaproteobacteria</taxon>
        <taxon>Enterobacterales</taxon>
        <taxon>Enterobacteriaceae</taxon>
        <taxon>Kluyvera</taxon>
    </lineage>
</organism>
<dbReference type="RefSeq" id="WP_318243045.1">
    <property type="nucleotide sequence ID" value="NZ_JAUEQX010000019.1"/>
</dbReference>
<gene>
    <name evidence="1" type="ORF">QWU01_20450</name>
</gene>
<accession>A0AAW9CDT7</accession>
<proteinExistence type="predicted"/>
<name>A0AAW9CDT7_KLUCR</name>
<dbReference type="EMBL" id="JAUEQX010000019">
    <property type="protein sequence ID" value="MDW3779180.1"/>
    <property type="molecule type" value="Genomic_DNA"/>
</dbReference>
<reference evidence="1" key="1">
    <citation type="journal article" date="2023" name="J Glob Antimicrob Resist">
        <title>Emergence of NDM-1 and KPC-3 carbapenemases in Kluyvera cryocrescens: Investigating genetic heterogeneity and acquisition routes of blaNDM-1 in Enterobacterales species in Portugal.</title>
        <authorList>
            <person name="Loiodice M."/>
            <person name="Ribeiro M."/>
            <person name="Peixe L."/>
            <person name="Novais A."/>
        </authorList>
    </citation>
    <scope>NUCLEOTIDE SEQUENCE</scope>
    <source>
        <strain evidence="1">K629</strain>
    </source>
</reference>
<comment type="caution">
    <text evidence="1">The sequence shown here is derived from an EMBL/GenBank/DDBJ whole genome shotgun (WGS) entry which is preliminary data.</text>
</comment>
<evidence type="ECO:0000313" key="2">
    <source>
        <dbReference type="Proteomes" id="UP001276300"/>
    </source>
</evidence>
<evidence type="ECO:0008006" key="3">
    <source>
        <dbReference type="Google" id="ProtNLM"/>
    </source>
</evidence>
<dbReference type="Proteomes" id="UP001276300">
    <property type="component" value="Unassembled WGS sequence"/>
</dbReference>